<protein>
    <submittedName>
        <fullName evidence="2">Uncharacterized protein</fullName>
    </submittedName>
</protein>
<dbReference type="RefSeq" id="WP_237230327.1">
    <property type="nucleotide sequence ID" value="NZ_JAKKDV010000001.1"/>
</dbReference>
<name>A0ABS9IHP9_9FLAO</name>
<evidence type="ECO:0000313" key="3">
    <source>
        <dbReference type="Proteomes" id="UP001200022"/>
    </source>
</evidence>
<accession>A0ABS9IHP9</accession>
<keyword evidence="3" id="KW-1185">Reference proteome</keyword>
<gene>
    <name evidence="2" type="ORF">L3X39_03350</name>
</gene>
<feature type="transmembrane region" description="Helical" evidence="1">
    <location>
        <begin position="6"/>
        <end position="31"/>
    </location>
</feature>
<comment type="caution">
    <text evidence="2">The sequence shown here is derived from an EMBL/GenBank/DDBJ whole genome shotgun (WGS) entry which is preliminary data.</text>
</comment>
<dbReference type="Proteomes" id="UP001200022">
    <property type="component" value="Unassembled WGS sequence"/>
</dbReference>
<keyword evidence="1" id="KW-1133">Transmembrane helix</keyword>
<feature type="transmembrane region" description="Helical" evidence="1">
    <location>
        <begin position="87"/>
        <end position="107"/>
    </location>
</feature>
<evidence type="ECO:0000313" key="2">
    <source>
        <dbReference type="EMBL" id="MCF7559660.1"/>
    </source>
</evidence>
<dbReference type="EMBL" id="JAKKDV010000001">
    <property type="protein sequence ID" value="MCF7559660.1"/>
    <property type="molecule type" value="Genomic_DNA"/>
</dbReference>
<keyword evidence="1" id="KW-0472">Membrane</keyword>
<proteinExistence type="predicted"/>
<reference evidence="2 3" key="1">
    <citation type="submission" date="2022-01" db="EMBL/GenBank/DDBJ databases">
        <title>Draft genome sequence of Sabulilitoribacter multivorans KCTC 32326.</title>
        <authorList>
            <person name="Oh J.-S."/>
        </authorList>
    </citation>
    <scope>NUCLEOTIDE SEQUENCE [LARGE SCALE GENOMIC DNA]</scope>
    <source>
        <strain evidence="2 3">M-M16</strain>
    </source>
</reference>
<evidence type="ECO:0000256" key="1">
    <source>
        <dbReference type="SAM" id="Phobius"/>
    </source>
</evidence>
<feature type="transmembrane region" description="Helical" evidence="1">
    <location>
        <begin position="43"/>
        <end position="63"/>
    </location>
</feature>
<keyword evidence="1" id="KW-0812">Transmembrane</keyword>
<sequence>MRKNIVNFIATIIIAVILSQFLPWWSVMLASFITGLFLSLKRVAVLFVPFLAIAVFWMVYSFWLSNGNDFILAKKIAVLLPLKGNPYFLILITGIIGGLAAGVSGIFGKQCSLLLNKSN</sequence>
<organism evidence="2 3">
    <name type="scientific">Flaviramulus multivorans</name>
    <dbReference type="NCBI Taxonomy" id="1304750"/>
    <lineage>
        <taxon>Bacteria</taxon>
        <taxon>Pseudomonadati</taxon>
        <taxon>Bacteroidota</taxon>
        <taxon>Flavobacteriia</taxon>
        <taxon>Flavobacteriales</taxon>
        <taxon>Flavobacteriaceae</taxon>
        <taxon>Flaviramulus</taxon>
    </lineage>
</organism>